<dbReference type="AlphaFoldDB" id="A0A2T1DLD5"/>
<accession>A0A2T1DLD5</accession>
<evidence type="ECO:0000313" key="4">
    <source>
        <dbReference type="Proteomes" id="UP000238634"/>
    </source>
</evidence>
<name>A0A2T1DLD5_9CYAN</name>
<evidence type="ECO:0000256" key="1">
    <source>
        <dbReference type="SAM" id="Coils"/>
    </source>
</evidence>
<evidence type="ECO:0000256" key="2">
    <source>
        <dbReference type="SAM" id="Phobius"/>
    </source>
</evidence>
<protein>
    <submittedName>
        <fullName evidence="3">Uncharacterized protein</fullName>
    </submittedName>
</protein>
<comment type="caution">
    <text evidence="3">The sequence shown here is derived from an EMBL/GenBank/DDBJ whole genome shotgun (WGS) entry which is preliminary data.</text>
</comment>
<dbReference type="RefSeq" id="WP_073069943.1">
    <property type="nucleotide sequence ID" value="NZ_MPPI01000004.1"/>
</dbReference>
<reference evidence="3 4" key="2">
    <citation type="submission" date="2018-03" db="EMBL/GenBank/DDBJ databases">
        <title>The ancient ancestry and fast evolution of plastids.</title>
        <authorList>
            <person name="Moore K.R."/>
            <person name="Magnabosco C."/>
            <person name="Momper L."/>
            <person name="Gold D.A."/>
            <person name="Bosak T."/>
            <person name="Fournier G.P."/>
        </authorList>
    </citation>
    <scope>NUCLEOTIDE SEQUENCE [LARGE SCALE GENOMIC DNA]</scope>
    <source>
        <strain evidence="3 4">ULC007</strain>
    </source>
</reference>
<dbReference type="EMBL" id="PVWG01000003">
    <property type="protein sequence ID" value="PSB21293.1"/>
    <property type="molecule type" value="Genomic_DNA"/>
</dbReference>
<reference evidence="3 4" key="1">
    <citation type="submission" date="2018-02" db="EMBL/GenBank/DDBJ databases">
        <authorList>
            <person name="Cohen D.B."/>
            <person name="Kent A.D."/>
        </authorList>
    </citation>
    <scope>NUCLEOTIDE SEQUENCE [LARGE SCALE GENOMIC DNA]</scope>
    <source>
        <strain evidence="3 4">ULC007</strain>
    </source>
</reference>
<dbReference type="OrthoDB" id="532748at2"/>
<keyword evidence="4" id="KW-1185">Reference proteome</keyword>
<evidence type="ECO:0000313" key="3">
    <source>
        <dbReference type="EMBL" id="PSB21293.1"/>
    </source>
</evidence>
<keyword evidence="2" id="KW-1133">Transmembrane helix</keyword>
<keyword evidence="2" id="KW-0812">Transmembrane</keyword>
<feature type="coiled-coil region" evidence="1">
    <location>
        <begin position="16"/>
        <end position="50"/>
    </location>
</feature>
<organism evidence="3 4">
    <name type="scientific">Phormidesmis priestleyi ULC007</name>
    <dbReference type="NCBI Taxonomy" id="1920490"/>
    <lineage>
        <taxon>Bacteria</taxon>
        <taxon>Bacillati</taxon>
        <taxon>Cyanobacteriota</taxon>
        <taxon>Cyanophyceae</taxon>
        <taxon>Leptolyngbyales</taxon>
        <taxon>Leptolyngbyaceae</taxon>
        <taxon>Phormidesmis</taxon>
    </lineage>
</organism>
<keyword evidence="1" id="KW-0175">Coiled coil</keyword>
<gene>
    <name evidence="3" type="ORF">C7B65_05020</name>
</gene>
<sequence>MIPDLMEETRNYWHQLDELEAAYQRGEVSIAEVNARVKELMTDLGRSRRESLTYFWSGICRLWNDQRDAIVGVAGLGVLTYGWLLVR</sequence>
<proteinExistence type="predicted"/>
<feature type="transmembrane region" description="Helical" evidence="2">
    <location>
        <begin position="69"/>
        <end position="86"/>
    </location>
</feature>
<keyword evidence="2" id="KW-0472">Membrane</keyword>
<dbReference type="Proteomes" id="UP000238634">
    <property type="component" value="Unassembled WGS sequence"/>
</dbReference>